<evidence type="ECO:0000313" key="3">
    <source>
        <dbReference type="Proteomes" id="UP001302602"/>
    </source>
</evidence>
<feature type="compositionally biased region" description="Polar residues" evidence="1">
    <location>
        <begin position="110"/>
        <end position="124"/>
    </location>
</feature>
<organism evidence="2 3">
    <name type="scientific">Parathielavia appendiculata</name>
    <dbReference type="NCBI Taxonomy" id="2587402"/>
    <lineage>
        <taxon>Eukaryota</taxon>
        <taxon>Fungi</taxon>
        <taxon>Dikarya</taxon>
        <taxon>Ascomycota</taxon>
        <taxon>Pezizomycotina</taxon>
        <taxon>Sordariomycetes</taxon>
        <taxon>Sordariomycetidae</taxon>
        <taxon>Sordariales</taxon>
        <taxon>Chaetomiaceae</taxon>
        <taxon>Parathielavia</taxon>
    </lineage>
</organism>
<reference evidence="2" key="2">
    <citation type="submission" date="2023-05" db="EMBL/GenBank/DDBJ databases">
        <authorList>
            <consortium name="Lawrence Berkeley National Laboratory"/>
            <person name="Steindorff A."/>
            <person name="Hensen N."/>
            <person name="Bonometti L."/>
            <person name="Westerberg I."/>
            <person name="Brannstrom I.O."/>
            <person name="Guillou S."/>
            <person name="Cros-Aarteil S."/>
            <person name="Calhoun S."/>
            <person name="Haridas S."/>
            <person name="Kuo A."/>
            <person name="Mondo S."/>
            <person name="Pangilinan J."/>
            <person name="Riley R."/>
            <person name="Labutti K."/>
            <person name="Andreopoulos B."/>
            <person name="Lipzen A."/>
            <person name="Chen C."/>
            <person name="Yanf M."/>
            <person name="Daum C."/>
            <person name="Ng V."/>
            <person name="Clum A."/>
            <person name="Ohm R."/>
            <person name="Martin F."/>
            <person name="Silar P."/>
            <person name="Natvig D."/>
            <person name="Lalanne C."/>
            <person name="Gautier V."/>
            <person name="Ament-Velasquez S.L."/>
            <person name="Kruys A."/>
            <person name="Hutchinson M.I."/>
            <person name="Powell A.J."/>
            <person name="Barry K."/>
            <person name="Miller A.N."/>
            <person name="Grigoriev I.V."/>
            <person name="Debuchy R."/>
            <person name="Gladieux P."/>
            <person name="Thoren M.H."/>
            <person name="Johannesson H."/>
        </authorList>
    </citation>
    <scope>NUCLEOTIDE SEQUENCE</scope>
    <source>
        <strain evidence="2">CBS 731.68</strain>
    </source>
</reference>
<protein>
    <submittedName>
        <fullName evidence="2">Uncharacterized protein</fullName>
    </submittedName>
</protein>
<name>A0AAN6TQ20_9PEZI</name>
<evidence type="ECO:0000256" key="1">
    <source>
        <dbReference type="SAM" id="MobiDB-lite"/>
    </source>
</evidence>
<feature type="compositionally biased region" description="Gly residues" evidence="1">
    <location>
        <begin position="89"/>
        <end position="106"/>
    </location>
</feature>
<dbReference type="Proteomes" id="UP001302602">
    <property type="component" value="Unassembled WGS sequence"/>
</dbReference>
<dbReference type="GeneID" id="87823814"/>
<keyword evidence="3" id="KW-1185">Reference proteome</keyword>
<gene>
    <name evidence="2" type="ORF">N657DRAFT_371335</name>
</gene>
<sequence>MSDSGNKFSWFVPTVWKGQLDDDMSCLLDLDAEGCPEIDIDRDLDEISINDLDNSCVAAPVTKRRGLQGPGEAARARRQSGGSCPVLPGDGGDGDGGSGNDGGLGDQLGPSKTATYLSGTPSPTCTANCGTYCTNFWCRPDRTQASRRTSPS</sequence>
<evidence type="ECO:0000313" key="2">
    <source>
        <dbReference type="EMBL" id="KAK4118504.1"/>
    </source>
</evidence>
<accession>A0AAN6TQ20</accession>
<reference evidence="2" key="1">
    <citation type="journal article" date="2023" name="Mol. Phylogenet. Evol.">
        <title>Genome-scale phylogeny and comparative genomics of the fungal order Sordariales.</title>
        <authorList>
            <person name="Hensen N."/>
            <person name="Bonometti L."/>
            <person name="Westerberg I."/>
            <person name="Brannstrom I.O."/>
            <person name="Guillou S."/>
            <person name="Cros-Aarteil S."/>
            <person name="Calhoun S."/>
            <person name="Haridas S."/>
            <person name="Kuo A."/>
            <person name="Mondo S."/>
            <person name="Pangilinan J."/>
            <person name="Riley R."/>
            <person name="LaButti K."/>
            <person name="Andreopoulos B."/>
            <person name="Lipzen A."/>
            <person name="Chen C."/>
            <person name="Yan M."/>
            <person name="Daum C."/>
            <person name="Ng V."/>
            <person name="Clum A."/>
            <person name="Steindorff A."/>
            <person name="Ohm R.A."/>
            <person name="Martin F."/>
            <person name="Silar P."/>
            <person name="Natvig D.O."/>
            <person name="Lalanne C."/>
            <person name="Gautier V."/>
            <person name="Ament-Velasquez S.L."/>
            <person name="Kruys A."/>
            <person name="Hutchinson M.I."/>
            <person name="Powell A.J."/>
            <person name="Barry K."/>
            <person name="Miller A.N."/>
            <person name="Grigoriev I.V."/>
            <person name="Debuchy R."/>
            <person name="Gladieux P."/>
            <person name="Hiltunen Thoren M."/>
            <person name="Johannesson H."/>
        </authorList>
    </citation>
    <scope>NUCLEOTIDE SEQUENCE</scope>
    <source>
        <strain evidence="2">CBS 731.68</strain>
    </source>
</reference>
<feature type="region of interest" description="Disordered" evidence="1">
    <location>
        <begin position="63"/>
        <end position="124"/>
    </location>
</feature>
<proteinExistence type="predicted"/>
<dbReference type="AlphaFoldDB" id="A0AAN6TQ20"/>
<dbReference type="EMBL" id="MU853266">
    <property type="protein sequence ID" value="KAK4118504.1"/>
    <property type="molecule type" value="Genomic_DNA"/>
</dbReference>
<comment type="caution">
    <text evidence="2">The sequence shown here is derived from an EMBL/GenBank/DDBJ whole genome shotgun (WGS) entry which is preliminary data.</text>
</comment>
<dbReference type="RefSeq" id="XP_062642277.1">
    <property type="nucleotide sequence ID" value="XM_062787044.1"/>
</dbReference>